<dbReference type="SUPFAM" id="SSF51182">
    <property type="entry name" value="RmlC-like cupins"/>
    <property type="match status" value="1"/>
</dbReference>
<dbReference type="RefSeq" id="WP_170839881.1">
    <property type="nucleotide sequence ID" value="NZ_FOCQ01000008.1"/>
</dbReference>
<dbReference type="Gene3D" id="2.60.120.10">
    <property type="entry name" value="Jelly Rolls"/>
    <property type="match status" value="1"/>
</dbReference>
<dbReference type="Pfam" id="PF07883">
    <property type="entry name" value="Cupin_2"/>
    <property type="match status" value="1"/>
</dbReference>
<organism evidence="3 4">
    <name type="scientific">Lihuaxuella thermophila</name>
    <dbReference type="NCBI Taxonomy" id="1173111"/>
    <lineage>
        <taxon>Bacteria</taxon>
        <taxon>Bacillati</taxon>
        <taxon>Bacillota</taxon>
        <taxon>Bacilli</taxon>
        <taxon>Bacillales</taxon>
        <taxon>Thermoactinomycetaceae</taxon>
        <taxon>Lihuaxuella</taxon>
    </lineage>
</organism>
<dbReference type="EMBL" id="FOCQ01000008">
    <property type="protein sequence ID" value="SEN31911.1"/>
    <property type="molecule type" value="Genomic_DNA"/>
</dbReference>
<protein>
    <submittedName>
        <fullName evidence="3">DNA-binding transcriptional regulator, XRE-family HTH domain</fullName>
    </submittedName>
</protein>
<dbReference type="Proteomes" id="UP000199695">
    <property type="component" value="Unassembled WGS sequence"/>
</dbReference>
<dbReference type="GO" id="GO:0005829">
    <property type="term" value="C:cytosol"/>
    <property type="evidence" value="ECO:0007669"/>
    <property type="project" value="TreeGrafter"/>
</dbReference>
<dbReference type="STRING" id="1173111.SAMN05444955_108229"/>
<name>A0A1H8FJ46_9BACL</name>
<dbReference type="PROSITE" id="PS50943">
    <property type="entry name" value="HTH_CROC1"/>
    <property type="match status" value="1"/>
</dbReference>
<dbReference type="InterPro" id="IPR014710">
    <property type="entry name" value="RmlC-like_jellyroll"/>
</dbReference>
<dbReference type="GO" id="GO:0003700">
    <property type="term" value="F:DNA-binding transcription factor activity"/>
    <property type="evidence" value="ECO:0007669"/>
    <property type="project" value="TreeGrafter"/>
</dbReference>
<sequence>MNTETPWEEGNVGKRIGANLRQFRVNKGISIEALAKQIGVSKLTLIKIERGEANPTLSVIWKIANGLNIPITSLLSFESDVSIARKRDGLKLISTNDVFVAEPLFRSHGLIELYRGYLQPGGEYLSEAHRPGVTEFVTVMSGQLTVEVDGDTYHLDEYDSIRFKGDRPHKYANPSSALTILHFVISYHNP</sequence>
<dbReference type="GO" id="GO:0003677">
    <property type="term" value="F:DNA binding"/>
    <property type="evidence" value="ECO:0007669"/>
    <property type="project" value="UniProtKB-KW"/>
</dbReference>
<keyword evidence="4" id="KW-1185">Reference proteome</keyword>
<dbReference type="InterPro" id="IPR011051">
    <property type="entry name" value="RmlC_Cupin_sf"/>
</dbReference>
<feature type="domain" description="HTH cro/C1-type" evidence="2">
    <location>
        <begin position="20"/>
        <end position="74"/>
    </location>
</feature>
<accession>A0A1H8FJ46</accession>
<evidence type="ECO:0000256" key="1">
    <source>
        <dbReference type="ARBA" id="ARBA00023125"/>
    </source>
</evidence>
<dbReference type="InterPro" id="IPR050807">
    <property type="entry name" value="TransReg_Diox_bact_type"/>
</dbReference>
<dbReference type="PANTHER" id="PTHR46797:SF24">
    <property type="entry name" value="DNA-BINDING PHAGE PROTEIN"/>
    <property type="match status" value="1"/>
</dbReference>
<keyword evidence="1 3" id="KW-0238">DNA-binding</keyword>
<dbReference type="AlphaFoldDB" id="A0A1H8FJ46"/>
<dbReference type="CDD" id="cd02209">
    <property type="entry name" value="cupin_XRE_C"/>
    <property type="match status" value="1"/>
</dbReference>
<dbReference type="Pfam" id="PF01381">
    <property type="entry name" value="HTH_3"/>
    <property type="match status" value="1"/>
</dbReference>
<dbReference type="InterPro" id="IPR010982">
    <property type="entry name" value="Lambda_DNA-bd_dom_sf"/>
</dbReference>
<dbReference type="CDD" id="cd00093">
    <property type="entry name" value="HTH_XRE"/>
    <property type="match status" value="1"/>
</dbReference>
<dbReference type="InterPro" id="IPR001387">
    <property type="entry name" value="Cro/C1-type_HTH"/>
</dbReference>
<proteinExistence type="predicted"/>
<gene>
    <name evidence="3" type="ORF">SAMN05444955_108229</name>
</gene>
<dbReference type="Gene3D" id="1.10.260.40">
    <property type="entry name" value="lambda repressor-like DNA-binding domains"/>
    <property type="match status" value="1"/>
</dbReference>
<reference evidence="3 4" key="1">
    <citation type="submission" date="2016-10" db="EMBL/GenBank/DDBJ databases">
        <authorList>
            <person name="de Groot N.N."/>
        </authorList>
    </citation>
    <scope>NUCLEOTIDE SEQUENCE [LARGE SCALE GENOMIC DNA]</scope>
    <source>
        <strain evidence="3 4">DSM 46701</strain>
    </source>
</reference>
<dbReference type="InterPro" id="IPR013096">
    <property type="entry name" value="Cupin_2"/>
</dbReference>
<evidence type="ECO:0000259" key="2">
    <source>
        <dbReference type="PROSITE" id="PS50943"/>
    </source>
</evidence>
<dbReference type="SMART" id="SM00530">
    <property type="entry name" value="HTH_XRE"/>
    <property type="match status" value="1"/>
</dbReference>
<evidence type="ECO:0000313" key="4">
    <source>
        <dbReference type="Proteomes" id="UP000199695"/>
    </source>
</evidence>
<dbReference type="SUPFAM" id="SSF47413">
    <property type="entry name" value="lambda repressor-like DNA-binding domains"/>
    <property type="match status" value="1"/>
</dbReference>
<dbReference type="PANTHER" id="PTHR46797">
    <property type="entry name" value="HTH-TYPE TRANSCRIPTIONAL REGULATOR"/>
    <property type="match status" value="1"/>
</dbReference>
<evidence type="ECO:0000313" key="3">
    <source>
        <dbReference type="EMBL" id="SEN31911.1"/>
    </source>
</evidence>